<dbReference type="InterPro" id="IPR016181">
    <property type="entry name" value="Acyl_CoA_acyltransferase"/>
</dbReference>
<dbReference type="EMBL" id="QGGB01000006">
    <property type="protein sequence ID" value="PWN06719.1"/>
    <property type="molecule type" value="Genomic_DNA"/>
</dbReference>
<evidence type="ECO:0000313" key="1">
    <source>
        <dbReference type="EMBL" id="PWN06719.1"/>
    </source>
</evidence>
<dbReference type="AlphaFoldDB" id="A0A316TTS5"/>
<accession>A0A316TTS5</accession>
<protein>
    <recommendedName>
        <fullName evidence="3">Acetyltransferase (GNAT) family protein</fullName>
    </recommendedName>
</protein>
<dbReference type="Proteomes" id="UP000245533">
    <property type="component" value="Unassembled WGS sequence"/>
</dbReference>
<reference evidence="1 2" key="1">
    <citation type="submission" date="2018-05" db="EMBL/GenBank/DDBJ databases">
        <title>Rhodohalobacter halophilus gen. nov., sp. nov., a moderately halophilic member of the family Balneolaceae.</title>
        <authorList>
            <person name="Liu Z.-W."/>
        </authorList>
    </citation>
    <scope>NUCLEOTIDE SEQUENCE [LARGE SCALE GENOMIC DNA]</scope>
    <source>
        <strain evidence="1 2">8A47</strain>
    </source>
</reference>
<proteinExistence type="predicted"/>
<comment type="caution">
    <text evidence="1">The sequence shown here is derived from an EMBL/GenBank/DDBJ whole genome shotgun (WGS) entry which is preliminary data.</text>
</comment>
<name>A0A316TTS5_9BACT</name>
<dbReference type="SUPFAM" id="SSF55729">
    <property type="entry name" value="Acyl-CoA N-acyltransferases (Nat)"/>
    <property type="match status" value="1"/>
</dbReference>
<sequence>MRPKKSAINILIGEEQILNRGYRIPMIQTAIKHYIAYRVSTGMLIDPQTTTAAYWFIERLGFEFMGLRVFPGDCCFVYELRKMV</sequence>
<evidence type="ECO:0008006" key="3">
    <source>
        <dbReference type="Google" id="ProtNLM"/>
    </source>
</evidence>
<gene>
    <name evidence="1" type="ORF">DDZ15_09395</name>
</gene>
<organism evidence="1 2">
    <name type="scientific">Rhodohalobacter mucosus</name>
    <dbReference type="NCBI Taxonomy" id="2079485"/>
    <lineage>
        <taxon>Bacteria</taxon>
        <taxon>Pseudomonadati</taxon>
        <taxon>Balneolota</taxon>
        <taxon>Balneolia</taxon>
        <taxon>Balneolales</taxon>
        <taxon>Balneolaceae</taxon>
        <taxon>Rhodohalobacter</taxon>
    </lineage>
</organism>
<evidence type="ECO:0000313" key="2">
    <source>
        <dbReference type="Proteomes" id="UP000245533"/>
    </source>
</evidence>
<keyword evidence="2" id="KW-1185">Reference proteome</keyword>